<evidence type="ECO:0000313" key="3">
    <source>
        <dbReference type="EMBL" id="QUD86612.1"/>
    </source>
</evidence>
<dbReference type="InterPro" id="IPR010131">
    <property type="entry name" value="MdtP/NodT-like"/>
</dbReference>
<organism evidence="3 4">
    <name type="scientific">Phenylobacterium montanum</name>
    <dbReference type="NCBI Taxonomy" id="2823693"/>
    <lineage>
        <taxon>Bacteria</taxon>
        <taxon>Pseudomonadati</taxon>
        <taxon>Pseudomonadota</taxon>
        <taxon>Alphaproteobacteria</taxon>
        <taxon>Caulobacterales</taxon>
        <taxon>Caulobacteraceae</taxon>
        <taxon>Phenylobacterium</taxon>
    </lineage>
</organism>
<dbReference type="Proteomes" id="UP000676409">
    <property type="component" value="Chromosome"/>
</dbReference>
<keyword evidence="2" id="KW-0564">Palmitate</keyword>
<evidence type="ECO:0000256" key="2">
    <source>
        <dbReference type="RuleBase" id="RU362097"/>
    </source>
</evidence>
<dbReference type="PANTHER" id="PTHR30203:SF33">
    <property type="entry name" value="BLR4455 PROTEIN"/>
    <property type="match status" value="1"/>
</dbReference>
<name>A0A975IT89_9CAUL</name>
<dbReference type="Gene3D" id="2.20.200.10">
    <property type="entry name" value="Outer membrane efflux proteins (OEP)"/>
    <property type="match status" value="1"/>
</dbReference>
<accession>A0A975IT89</accession>
<keyword evidence="2" id="KW-0732">Signal</keyword>
<gene>
    <name evidence="3" type="ORF">KCG34_16170</name>
</gene>
<dbReference type="PROSITE" id="PS51257">
    <property type="entry name" value="PROKAR_LIPOPROTEIN"/>
    <property type="match status" value="1"/>
</dbReference>
<feature type="chain" id="PRO_5038164200" evidence="2">
    <location>
        <begin position="19"/>
        <end position="503"/>
    </location>
</feature>
<dbReference type="KEGG" id="caul:KCG34_16170"/>
<dbReference type="SUPFAM" id="SSF56954">
    <property type="entry name" value="Outer membrane efflux proteins (OEP)"/>
    <property type="match status" value="1"/>
</dbReference>
<dbReference type="NCBIfam" id="TIGR01845">
    <property type="entry name" value="outer_NodT"/>
    <property type="match status" value="1"/>
</dbReference>
<reference evidence="3" key="1">
    <citation type="submission" date="2021-04" db="EMBL/GenBank/DDBJ databases">
        <title>The complete genome sequence of Caulobacter sp. S6.</title>
        <authorList>
            <person name="Tang Y."/>
            <person name="Ouyang W."/>
            <person name="Liu Q."/>
            <person name="Huang B."/>
            <person name="Guo Z."/>
            <person name="Lei P."/>
        </authorList>
    </citation>
    <scope>NUCLEOTIDE SEQUENCE</scope>
    <source>
        <strain evidence="3">S6</strain>
    </source>
</reference>
<evidence type="ECO:0000256" key="1">
    <source>
        <dbReference type="ARBA" id="ARBA00007613"/>
    </source>
</evidence>
<dbReference type="EMBL" id="CP073078">
    <property type="protein sequence ID" value="QUD86612.1"/>
    <property type="molecule type" value="Genomic_DNA"/>
</dbReference>
<dbReference type="Gene3D" id="1.20.1600.10">
    <property type="entry name" value="Outer membrane efflux proteins (OEP)"/>
    <property type="match status" value="1"/>
</dbReference>
<protein>
    <submittedName>
        <fullName evidence="3">Efflux transporter outer membrane subunit</fullName>
    </submittedName>
</protein>
<dbReference type="RefSeq" id="WP_211936664.1">
    <property type="nucleotide sequence ID" value="NZ_CP073078.1"/>
</dbReference>
<keyword evidence="2" id="KW-0812">Transmembrane</keyword>
<sequence>MTSTLSRTRALAAGVAVASLVAGCAAVGPDFKTPAAPAAKGYAMAGDDANAGPIETRVGDKVVADWWTLFHSPQLDQLVRQAIANNRSLEAARARLAASREAVGAESGNLMVDANAGIQRERANLNAFSGGAFNAKALPGGLSFPTNPEFNLYTLGTTVSYDLDVWGAKRRRVEAAKADAEAQARELDAAYLTLTGKVVAQALTAADASIQVQALADIVRTDQQDLDMIRRARDAGGAAAADVAAAETALAEDQAMVPVQQQRLAAARHALAALVGKSPDGFDAPVFDASSGSMPASLPVSLPSELVRQRPDILEAEARLHAATAQVGVETAALYPNITLSANYALNGLTPDKIFDHTSTSWAIAGGLTAPIFHSGELKAKQREAQENARAALATYEQTVLDAFGQVADALTAIAHDNASYAEQTRALDAATRRLDMVRKAFAEGGTSAEQVVRAERDWRRTKLALSEQGTGRVGDAARLLLATANVPPGAVDASGAAQHSGQ</sequence>
<keyword evidence="2" id="KW-0472">Membrane</keyword>
<comment type="similarity">
    <text evidence="1 2">Belongs to the outer membrane factor (OMF) (TC 1.B.17) family.</text>
</comment>
<dbReference type="GO" id="GO:0005886">
    <property type="term" value="C:plasma membrane"/>
    <property type="evidence" value="ECO:0007669"/>
    <property type="project" value="UniProtKB-SubCell"/>
</dbReference>
<comment type="subcellular location">
    <subcellularLocation>
        <location evidence="2">Cell membrane</location>
        <topology evidence="2">Lipid-anchor</topology>
    </subcellularLocation>
</comment>
<dbReference type="InterPro" id="IPR003423">
    <property type="entry name" value="OMP_efflux"/>
</dbReference>
<keyword evidence="2" id="KW-0449">Lipoprotein</keyword>
<keyword evidence="4" id="KW-1185">Reference proteome</keyword>
<keyword evidence="2" id="KW-1134">Transmembrane beta strand</keyword>
<dbReference type="PANTHER" id="PTHR30203">
    <property type="entry name" value="OUTER MEMBRANE CATION EFFLUX PROTEIN"/>
    <property type="match status" value="1"/>
</dbReference>
<dbReference type="AlphaFoldDB" id="A0A975IT89"/>
<proteinExistence type="inferred from homology"/>
<dbReference type="GO" id="GO:0015562">
    <property type="term" value="F:efflux transmembrane transporter activity"/>
    <property type="evidence" value="ECO:0007669"/>
    <property type="project" value="InterPro"/>
</dbReference>
<feature type="signal peptide" evidence="2">
    <location>
        <begin position="1"/>
        <end position="18"/>
    </location>
</feature>
<evidence type="ECO:0000313" key="4">
    <source>
        <dbReference type="Proteomes" id="UP000676409"/>
    </source>
</evidence>
<dbReference type="Pfam" id="PF02321">
    <property type="entry name" value="OEP"/>
    <property type="match status" value="2"/>
</dbReference>